<evidence type="ECO:0000256" key="4">
    <source>
        <dbReference type="ARBA" id="ARBA00038440"/>
    </source>
</evidence>
<dbReference type="PROSITE" id="PS00373">
    <property type="entry name" value="GART"/>
    <property type="match status" value="1"/>
</dbReference>
<evidence type="ECO:0000259" key="7">
    <source>
        <dbReference type="Pfam" id="PF00551"/>
    </source>
</evidence>
<reference evidence="8 9" key="1">
    <citation type="journal article" date="2013" name="Stand. Genomic Sci.">
        <title>Genomic Encyclopedia of Type Strains, Phase I: The one thousand microbial genomes (KMG-I) project.</title>
        <authorList>
            <person name="Kyrpides N.C."/>
            <person name="Woyke T."/>
            <person name="Eisen J.A."/>
            <person name="Garrity G."/>
            <person name="Lilburn T.G."/>
            <person name="Beck B.J."/>
            <person name="Whitman W.B."/>
            <person name="Hugenholtz P."/>
            <person name="Klenk H.P."/>
        </authorList>
    </citation>
    <scope>NUCLEOTIDE SEQUENCE [LARGE SCALE GENOMIC DNA]</scope>
    <source>
        <strain evidence="8 9">DSM 13484</strain>
    </source>
</reference>
<feature type="binding site" evidence="6">
    <location>
        <begin position="12"/>
        <end position="14"/>
    </location>
    <ligand>
        <name>N(1)-(5-phospho-beta-D-ribosyl)glycinamide</name>
        <dbReference type="ChEBI" id="CHEBI:143788"/>
    </ligand>
</feature>
<keyword evidence="3 6" id="KW-0658">Purine biosynthesis</keyword>
<gene>
    <name evidence="6" type="primary">purN</name>
    <name evidence="8" type="ORF">LX66_0876</name>
</gene>
<evidence type="ECO:0000256" key="2">
    <source>
        <dbReference type="ARBA" id="ARBA00022679"/>
    </source>
</evidence>
<dbReference type="NCBIfam" id="TIGR00639">
    <property type="entry name" value="PurN"/>
    <property type="match status" value="1"/>
</dbReference>
<sequence>MKNIAIFASGAGSNAQKIIDHFKHSDMARVTLILCNKPGAGVLQIAEKEGIQAILIEKEPFFHTDHYVKLLQQEQIDLIVLAGFLWKVPANLVQAFANRIINIHPALLPKYGGKGMYGHFVHEAVISAGEKESGITIHYVNEKYDDGATILQERCVVLPEDTAASLAQKIQLLEHTWYPLIVERLLS</sequence>
<name>A0A562TD70_CHIJA</name>
<accession>A0A562TD70</accession>
<proteinExistence type="inferred from homology"/>
<comment type="caution">
    <text evidence="6">Lacks conserved residue(s) required for the propagation of feature annotation.</text>
</comment>
<protein>
    <recommendedName>
        <fullName evidence="6">Phosphoribosylglycinamide formyltransferase</fullName>
        <ecNumber evidence="6">2.1.2.2</ecNumber>
    </recommendedName>
    <alternativeName>
        <fullName evidence="6">5'-phosphoribosylglycinamide transformylase</fullName>
    </alternativeName>
    <alternativeName>
        <fullName evidence="6">GAR transformylase</fullName>
        <shortName evidence="6">GART</shortName>
    </alternativeName>
</protein>
<keyword evidence="2 6" id="KW-0808">Transferase</keyword>
<dbReference type="GO" id="GO:0005829">
    <property type="term" value="C:cytosol"/>
    <property type="evidence" value="ECO:0007669"/>
    <property type="project" value="TreeGrafter"/>
</dbReference>
<dbReference type="GO" id="GO:0004644">
    <property type="term" value="F:phosphoribosylglycinamide formyltransferase activity"/>
    <property type="evidence" value="ECO:0007669"/>
    <property type="project" value="UniProtKB-UniRule"/>
</dbReference>
<feature type="domain" description="Formyl transferase N-terminal" evidence="7">
    <location>
        <begin position="2"/>
        <end position="180"/>
    </location>
</feature>
<feature type="site" description="Raises pKa of active site His" evidence="6">
    <location>
        <position position="145"/>
    </location>
</feature>
<comment type="function">
    <text evidence="6">Catalyzes the transfer of a formyl group from 10-formyltetrahydrofolate to 5-phospho-ribosyl-glycinamide (GAR), producing 5-phospho-ribosyl-N-formylglycinamide (FGAR) and tetrahydrofolate.</text>
</comment>
<dbReference type="HAMAP" id="MF_01930">
    <property type="entry name" value="PurN"/>
    <property type="match status" value="1"/>
</dbReference>
<dbReference type="Gene3D" id="3.40.50.170">
    <property type="entry name" value="Formyl transferase, N-terminal domain"/>
    <property type="match status" value="1"/>
</dbReference>
<evidence type="ECO:0000313" key="8">
    <source>
        <dbReference type="EMBL" id="TWI91507.1"/>
    </source>
</evidence>
<dbReference type="EMBL" id="VLLG01000002">
    <property type="protein sequence ID" value="TWI91507.1"/>
    <property type="molecule type" value="Genomic_DNA"/>
</dbReference>
<dbReference type="Pfam" id="PF00551">
    <property type="entry name" value="Formyl_trans_N"/>
    <property type="match status" value="1"/>
</dbReference>
<keyword evidence="9" id="KW-1185">Reference proteome</keyword>
<comment type="catalytic activity">
    <reaction evidence="5 6">
        <text>N(1)-(5-phospho-beta-D-ribosyl)glycinamide + (6R)-10-formyltetrahydrofolate = N(2)-formyl-N(1)-(5-phospho-beta-D-ribosyl)glycinamide + (6S)-5,6,7,8-tetrahydrofolate + H(+)</text>
        <dbReference type="Rhea" id="RHEA:15053"/>
        <dbReference type="ChEBI" id="CHEBI:15378"/>
        <dbReference type="ChEBI" id="CHEBI:57453"/>
        <dbReference type="ChEBI" id="CHEBI:143788"/>
        <dbReference type="ChEBI" id="CHEBI:147286"/>
        <dbReference type="ChEBI" id="CHEBI:195366"/>
        <dbReference type="EC" id="2.1.2.2"/>
    </reaction>
</comment>
<comment type="pathway">
    <text evidence="1 6">Purine metabolism; IMP biosynthesis via de novo pathway; N(2)-formyl-N(1)-(5-phospho-D-ribosyl)glycinamide from N(1)-(5-phospho-D-ribosyl)glycinamide (10-formyl THF route): step 1/1.</text>
</comment>
<dbReference type="RefSeq" id="WP_145710654.1">
    <property type="nucleotide sequence ID" value="NZ_BAAAFY010000001.1"/>
</dbReference>
<dbReference type="GO" id="GO:0006189">
    <property type="term" value="P:'de novo' IMP biosynthetic process"/>
    <property type="evidence" value="ECO:0007669"/>
    <property type="project" value="UniProtKB-UniRule"/>
</dbReference>
<feature type="binding site" evidence="6">
    <location>
        <position position="102"/>
    </location>
    <ligand>
        <name>(6R)-10-formyltetrahydrofolate</name>
        <dbReference type="ChEBI" id="CHEBI:195366"/>
    </ligand>
</feature>
<dbReference type="InterPro" id="IPR002376">
    <property type="entry name" value="Formyl_transf_N"/>
</dbReference>
<dbReference type="InterPro" id="IPR036477">
    <property type="entry name" value="Formyl_transf_N_sf"/>
</dbReference>
<dbReference type="PANTHER" id="PTHR43369">
    <property type="entry name" value="PHOSPHORIBOSYLGLYCINAMIDE FORMYLTRANSFERASE"/>
    <property type="match status" value="1"/>
</dbReference>
<dbReference type="CDD" id="cd08645">
    <property type="entry name" value="FMT_core_GART"/>
    <property type="match status" value="1"/>
</dbReference>
<dbReference type="UniPathway" id="UPA00074">
    <property type="reaction ID" value="UER00126"/>
</dbReference>
<dbReference type="EC" id="2.1.2.2" evidence="6"/>
<evidence type="ECO:0000313" key="9">
    <source>
        <dbReference type="Proteomes" id="UP000316778"/>
    </source>
</evidence>
<evidence type="ECO:0000256" key="3">
    <source>
        <dbReference type="ARBA" id="ARBA00022755"/>
    </source>
</evidence>
<dbReference type="InterPro" id="IPR004607">
    <property type="entry name" value="GART"/>
</dbReference>
<dbReference type="OrthoDB" id="9806170at2"/>
<evidence type="ECO:0000256" key="1">
    <source>
        <dbReference type="ARBA" id="ARBA00005054"/>
    </source>
</evidence>
<dbReference type="InterPro" id="IPR001555">
    <property type="entry name" value="GART_AS"/>
</dbReference>
<dbReference type="SUPFAM" id="SSF53328">
    <property type="entry name" value="Formyltransferase"/>
    <property type="match status" value="1"/>
</dbReference>
<evidence type="ECO:0000256" key="6">
    <source>
        <dbReference type="HAMAP-Rule" id="MF_01930"/>
    </source>
</evidence>
<feature type="active site" description="Proton donor" evidence="6">
    <location>
        <position position="104"/>
    </location>
</feature>
<dbReference type="Proteomes" id="UP000316778">
    <property type="component" value="Unassembled WGS sequence"/>
</dbReference>
<evidence type="ECO:0000256" key="5">
    <source>
        <dbReference type="ARBA" id="ARBA00047664"/>
    </source>
</evidence>
<comment type="similarity">
    <text evidence="4 6">Belongs to the GART family.</text>
</comment>
<organism evidence="8 9">
    <name type="scientific">Chitinophaga japonensis</name>
    <name type="common">Flexibacter japonensis</name>
    <dbReference type="NCBI Taxonomy" id="104662"/>
    <lineage>
        <taxon>Bacteria</taxon>
        <taxon>Pseudomonadati</taxon>
        <taxon>Bacteroidota</taxon>
        <taxon>Chitinophagia</taxon>
        <taxon>Chitinophagales</taxon>
        <taxon>Chitinophagaceae</taxon>
        <taxon>Chitinophaga</taxon>
    </lineage>
</organism>
<comment type="caution">
    <text evidence="8">The sequence shown here is derived from an EMBL/GenBank/DDBJ whole genome shotgun (WGS) entry which is preliminary data.</text>
</comment>
<dbReference type="AlphaFoldDB" id="A0A562TD70"/>
<dbReference type="PANTHER" id="PTHR43369:SF2">
    <property type="entry name" value="PHOSPHORIBOSYLGLYCINAMIDE FORMYLTRANSFERASE"/>
    <property type="match status" value="1"/>
</dbReference>